<proteinExistence type="predicted"/>
<sequence>MEFETCVWSYYPEVMFAVNSVVLATCVVFLVQANSAAMKHTKVKPLIRQKKSILQPCLIGVRLVFSFGSAVAWLLFMVKSNSSYLQHEVTSKVLSAFLGCGWVFLAVSSIVLLLGISLDNDTTKKRNRPNWIWIFLSLALGSSILIASILGDTLEGMSPYHAHAVTDRNLTSLEVVISGDFTDDEEEDTTSNLDELQTTTLRSLLDADTIVNWVEAAVKGKPEKDLLKTIRLALEEDGLVGMPTFEELPDHNATEVQEESTTNYSLSVPETTASVTDTGTTSEPTAKTEDTDDDANDTTEIPPIDPVEGMSFLPAAASEFDSFRNSSLPIAETEIYRLLDQLTNENHTVVHLIECFVSIVLIGLQVITWIQWFSNLPILVKIDYASPIWRWEFQSRWRYMKKTFVSLLTYMSFHTAIIFWTIYEARKSGYPATPQPHHCGFKASFLLVYSFYPLAATLSDIVNNMQSTIQCPPPPDVAKTSVVQQDAPPIQVLEECVPHHATLPGLNETIKLQDKDLKTMLRSKANGEHIRTNENKTVESADV</sequence>
<feature type="transmembrane region" description="Helical" evidence="2">
    <location>
        <begin position="356"/>
        <end position="382"/>
    </location>
</feature>
<feature type="transmembrane region" description="Helical" evidence="2">
    <location>
        <begin position="96"/>
        <end position="118"/>
    </location>
</feature>
<feature type="transmembrane region" description="Helical" evidence="2">
    <location>
        <begin position="403"/>
        <end position="423"/>
    </location>
</feature>
<gene>
    <name evidence="3" type="ORF">CTOB1V02_LOCUS10649</name>
</gene>
<reference evidence="3" key="1">
    <citation type="submission" date="2020-11" db="EMBL/GenBank/DDBJ databases">
        <authorList>
            <person name="Tran Van P."/>
        </authorList>
    </citation>
    <scope>NUCLEOTIDE SEQUENCE</scope>
</reference>
<feature type="compositionally biased region" description="Low complexity" evidence="1">
    <location>
        <begin position="271"/>
        <end position="281"/>
    </location>
</feature>
<evidence type="ECO:0000256" key="2">
    <source>
        <dbReference type="SAM" id="Phobius"/>
    </source>
</evidence>
<evidence type="ECO:0000313" key="3">
    <source>
        <dbReference type="EMBL" id="CAD7232822.1"/>
    </source>
</evidence>
<feature type="transmembrane region" description="Helical" evidence="2">
    <location>
        <begin position="53"/>
        <end position="76"/>
    </location>
</feature>
<name>A0A7R8ZSJ3_9CRUS</name>
<feature type="transmembrane region" description="Helical" evidence="2">
    <location>
        <begin position="14"/>
        <end position="33"/>
    </location>
</feature>
<keyword evidence="2" id="KW-0472">Membrane</keyword>
<dbReference type="EMBL" id="OB665196">
    <property type="protein sequence ID" value="CAD7232822.1"/>
    <property type="molecule type" value="Genomic_DNA"/>
</dbReference>
<feature type="transmembrane region" description="Helical" evidence="2">
    <location>
        <begin position="443"/>
        <end position="462"/>
    </location>
</feature>
<keyword evidence="2" id="KW-1133">Transmembrane helix</keyword>
<feature type="compositionally biased region" description="Polar residues" evidence="1">
    <location>
        <begin position="259"/>
        <end position="270"/>
    </location>
</feature>
<accession>A0A7R8ZSJ3</accession>
<keyword evidence="2" id="KW-0812">Transmembrane</keyword>
<evidence type="ECO:0000256" key="1">
    <source>
        <dbReference type="SAM" id="MobiDB-lite"/>
    </source>
</evidence>
<protein>
    <submittedName>
        <fullName evidence="3">Uncharacterized protein</fullName>
    </submittedName>
</protein>
<feature type="transmembrane region" description="Helical" evidence="2">
    <location>
        <begin position="130"/>
        <end position="150"/>
    </location>
</feature>
<organism evidence="3">
    <name type="scientific">Cyprideis torosa</name>
    <dbReference type="NCBI Taxonomy" id="163714"/>
    <lineage>
        <taxon>Eukaryota</taxon>
        <taxon>Metazoa</taxon>
        <taxon>Ecdysozoa</taxon>
        <taxon>Arthropoda</taxon>
        <taxon>Crustacea</taxon>
        <taxon>Oligostraca</taxon>
        <taxon>Ostracoda</taxon>
        <taxon>Podocopa</taxon>
        <taxon>Podocopida</taxon>
        <taxon>Cytherocopina</taxon>
        <taxon>Cytheroidea</taxon>
        <taxon>Cytherideidae</taxon>
        <taxon>Cyprideis</taxon>
    </lineage>
</organism>
<dbReference type="AlphaFoldDB" id="A0A7R8ZSJ3"/>
<feature type="region of interest" description="Disordered" evidence="1">
    <location>
        <begin position="524"/>
        <end position="543"/>
    </location>
</feature>
<feature type="region of interest" description="Disordered" evidence="1">
    <location>
        <begin position="243"/>
        <end position="304"/>
    </location>
</feature>